<dbReference type="AlphaFoldDB" id="A0A1N6JV29"/>
<keyword evidence="2" id="KW-1185">Reference proteome</keyword>
<dbReference type="Proteomes" id="UP000185207">
    <property type="component" value="Unassembled WGS sequence"/>
</dbReference>
<accession>A0A1N6JV29</accession>
<gene>
    <name evidence="1" type="ORF">SAMN05444409_3873</name>
</gene>
<organism evidence="1 2">
    <name type="scientific">Epilithonimonas zeae</name>
    <dbReference type="NCBI Taxonomy" id="1416779"/>
    <lineage>
        <taxon>Bacteria</taxon>
        <taxon>Pseudomonadati</taxon>
        <taxon>Bacteroidota</taxon>
        <taxon>Flavobacteriia</taxon>
        <taxon>Flavobacteriales</taxon>
        <taxon>Weeksellaceae</taxon>
        <taxon>Chryseobacterium group</taxon>
        <taxon>Epilithonimonas</taxon>
    </lineage>
</organism>
<evidence type="ECO:0000313" key="1">
    <source>
        <dbReference type="EMBL" id="SIO47997.1"/>
    </source>
</evidence>
<dbReference type="RefSeq" id="WP_074236984.1">
    <property type="nucleotide sequence ID" value="NZ_FSRK01000003.1"/>
</dbReference>
<dbReference type="STRING" id="1416779.SAMN05444409_3873"/>
<evidence type="ECO:0008006" key="3">
    <source>
        <dbReference type="Google" id="ProtNLM"/>
    </source>
</evidence>
<proteinExistence type="predicted"/>
<evidence type="ECO:0000313" key="2">
    <source>
        <dbReference type="Proteomes" id="UP000185207"/>
    </source>
</evidence>
<dbReference type="Pfam" id="PF14091">
    <property type="entry name" value="DUF4269"/>
    <property type="match status" value="1"/>
</dbReference>
<dbReference type="OrthoDB" id="6402248at2"/>
<protein>
    <recommendedName>
        <fullName evidence="3">DUF4269 domain-containing protein</fullName>
    </recommendedName>
</protein>
<sequence>MNFLNLDYLKNGSEIQKRIHFVLEKHQIFDKLKEYNPILTGTFPININIEKSDLDIILESDDLIKAQDFIINEFQNEKDFEIHFCKMNGVDSLVCNFTIEEFPVELFAQNVPTKLQNAYRHMIIEYDILEQEGEEFRKQIINLKEKGWKTEPAFAELLGLKGNPYLELLNYKK</sequence>
<name>A0A1N6JV29_9FLAO</name>
<dbReference type="InterPro" id="IPR025365">
    <property type="entry name" value="DUF4269"/>
</dbReference>
<dbReference type="EMBL" id="FSRK01000003">
    <property type="protein sequence ID" value="SIO47997.1"/>
    <property type="molecule type" value="Genomic_DNA"/>
</dbReference>
<reference evidence="2" key="1">
    <citation type="submission" date="2016-11" db="EMBL/GenBank/DDBJ databases">
        <authorList>
            <person name="Varghese N."/>
            <person name="Submissions S."/>
        </authorList>
    </citation>
    <scope>NUCLEOTIDE SEQUENCE [LARGE SCALE GENOMIC DNA]</scope>
    <source>
        <strain evidence="2">DSM 27623</strain>
    </source>
</reference>